<gene>
    <name evidence="8" type="ORF">FO440_02370</name>
</gene>
<dbReference type="AlphaFoldDB" id="A0A556MT14"/>
<keyword evidence="5" id="KW-0998">Cell outer membrane</keyword>
<organism evidence="8 9">
    <name type="scientific">Mucilaginibacter corticis</name>
    <dbReference type="NCBI Taxonomy" id="2597670"/>
    <lineage>
        <taxon>Bacteria</taxon>
        <taxon>Pseudomonadati</taxon>
        <taxon>Bacteroidota</taxon>
        <taxon>Sphingobacteriia</taxon>
        <taxon>Sphingobacteriales</taxon>
        <taxon>Sphingobacteriaceae</taxon>
        <taxon>Mucilaginibacter</taxon>
    </lineage>
</organism>
<dbReference type="Proteomes" id="UP000318733">
    <property type="component" value="Unassembled WGS sequence"/>
</dbReference>
<evidence type="ECO:0000256" key="3">
    <source>
        <dbReference type="ARBA" id="ARBA00022729"/>
    </source>
</evidence>
<protein>
    <submittedName>
        <fullName evidence="8">RagB/SusD family nutrient uptake outer membrane protein</fullName>
    </submittedName>
</protein>
<reference evidence="8 9" key="1">
    <citation type="submission" date="2019-07" db="EMBL/GenBank/DDBJ databases">
        <authorList>
            <person name="Huq M.A."/>
        </authorList>
    </citation>
    <scope>NUCLEOTIDE SEQUENCE [LARGE SCALE GENOMIC DNA]</scope>
    <source>
        <strain evidence="8 9">MAH-19</strain>
    </source>
</reference>
<dbReference type="Pfam" id="PF14322">
    <property type="entry name" value="SusD-like_3"/>
    <property type="match status" value="1"/>
</dbReference>
<dbReference type="Pfam" id="PF07980">
    <property type="entry name" value="SusD_RagB"/>
    <property type="match status" value="1"/>
</dbReference>
<feature type="domain" description="RagB/SusD" evidence="6">
    <location>
        <begin position="385"/>
        <end position="516"/>
    </location>
</feature>
<evidence type="ECO:0000259" key="6">
    <source>
        <dbReference type="Pfam" id="PF07980"/>
    </source>
</evidence>
<sequence length="552" mass="62028">MKKVIICLLVVMVASQYGCKKFLDLTPIDKLTGNNYFQSANDVEAFINDQYGRLYEKYVQTNTAGGTGEMRSGEVIPSSNTQTTDYWGGEFIDAALVGGHTRTVANSGLDVGPQTIANTAVDDYNLFLAATQNANYLGHPVRYQFYHLTQWSEYYQVIQSVNILISKLQEGIPALTSDQTKAYIAEAKFIRCYSYFFMVRLYGDVVYYTAAYQKDPLPRMNMVTVVNNCIADLEPSKNDLPVAINDPIKRGVRASRGAIIGLLMNMYMWNAGFDPANATKDYTKTAALGAELRNSGAFDLLPIAEWNTVTKGRSTESLFEFFSTVNYNNTSPVFQFAPNGVSFIHFPYKLPEYNSRASFCVFTTQYMQKLFPDVSDKRVSIWFESAYNQNAETFQMLKFAGNTNLDVTNDPNNQSNPDNTYLIMRYADALLLEAEAQSDLGNEEAAAIPLNKVRLRAEAQLWSGVGQGSDAGYATMGDAIFYERAKELIGEGTHYFDLVRTKRILSKKYTDNPLTRDKFDRGAWTWPIDPAVLSKNNPYMTLNQYWTSGRGL</sequence>
<proteinExistence type="inferred from homology"/>
<dbReference type="CDD" id="cd08977">
    <property type="entry name" value="SusD"/>
    <property type="match status" value="1"/>
</dbReference>
<comment type="similarity">
    <text evidence="2">Belongs to the SusD family.</text>
</comment>
<dbReference type="Gene3D" id="1.25.40.390">
    <property type="match status" value="1"/>
</dbReference>
<name>A0A556MT14_9SPHI</name>
<evidence type="ECO:0000256" key="5">
    <source>
        <dbReference type="ARBA" id="ARBA00023237"/>
    </source>
</evidence>
<dbReference type="InterPro" id="IPR011990">
    <property type="entry name" value="TPR-like_helical_dom_sf"/>
</dbReference>
<keyword evidence="4" id="KW-0472">Membrane</keyword>
<comment type="subcellular location">
    <subcellularLocation>
        <location evidence="1">Cell outer membrane</location>
    </subcellularLocation>
</comment>
<evidence type="ECO:0000313" key="9">
    <source>
        <dbReference type="Proteomes" id="UP000318733"/>
    </source>
</evidence>
<evidence type="ECO:0000256" key="1">
    <source>
        <dbReference type="ARBA" id="ARBA00004442"/>
    </source>
</evidence>
<evidence type="ECO:0000313" key="8">
    <source>
        <dbReference type="EMBL" id="TSJ43056.1"/>
    </source>
</evidence>
<feature type="domain" description="SusD-like N-terminal" evidence="7">
    <location>
        <begin position="134"/>
        <end position="267"/>
    </location>
</feature>
<dbReference type="OrthoDB" id="9773740at2"/>
<accession>A0A556MT14</accession>
<evidence type="ECO:0000259" key="7">
    <source>
        <dbReference type="Pfam" id="PF14322"/>
    </source>
</evidence>
<dbReference type="InterPro" id="IPR033985">
    <property type="entry name" value="SusD-like_N"/>
</dbReference>
<dbReference type="GO" id="GO:0009279">
    <property type="term" value="C:cell outer membrane"/>
    <property type="evidence" value="ECO:0007669"/>
    <property type="project" value="UniProtKB-SubCell"/>
</dbReference>
<dbReference type="EMBL" id="VLPK01000001">
    <property type="protein sequence ID" value="TSJ43056.1"/>
    <property type="molecule type" value="Genomic_DNA"/>
</dbReference>
<keyword evidence="9" id="KW-1185">Reference proteome</keyword>
<comment type="caution">
    <text evidence="8">The sequence shown here is derived from an EMBL/GenBank/DDBJ whole genome shotgun (WGS) entry which is preliminary data.</text>
</comment>
<keyword evidence="3" id="KW-0732">Signal</keyword>
<evidence type="ECO:0000256" key="2">
    <source>
        <dbReference type="ARBA" id="ARBA00006275"/>
    </source>
</evidence>
<dbReference type="InterPro" id="IPR012944">
    <property type="entry name" value="SusD_RagB_dom"/>
</dbReference>
<dbReference type="SUPFAM" id="SSF48452">
    <property type="entry name" value="TPR-like"/>
    <property type="match status" value="2"/>
</dbReference>
<dbReference type="RefSeq" id="WP_144246621.1">
    <property type="nucleotide sequence ID" value="NZ_VLPK01000001.1"/>
</dbReference>
<evidence type="ECO:0000256" key="4">
    <source>
        <dbReference type="ARBA" id="ARBA00023136"/>
    </source>
</evidence>